<reference evidence="2 3" key="1">
    <citation type="journal article" date="2019" name="Nat. Microbiol.">
        <title>Mediterranean grassland soil C-N compound turnover is dependent on rainfall and depth, and is mediated by genomically divergent microorganisms.</title>
        <authorList>
            <person name="Diamond S."/>
            <person name="Andeer P.F."/>
            <person name="Li Z."/>
            <person name="Crits-Christoph A."/>
            <person name="Burstein D."/>
            <person name="Anantharaman K."/>
            <person name="Lane K.R."/>
            <person name="Thomas B.C."/>
            <person name="Pan C."/>
            <person name="Northen T.R."/>
            <person name="Banfield J.F."/>
        </authorList>
    </citation>
    <scope>NUCLEOTIDE SEQUENCE [LARGE SCALE GENOMIC DNA]</scope>
    <source>
        <strain evidence="2">WS_1</strain>
    </source>
</reference>
<evidence type="ECO:0000313" key="2">
    <source>
        <dbReference type="EMBL" id="TMQ50915.1"/>
    </source>
</evidence>
<feature type="transmembrane region" description="Helical" evidence="1">
    <location>
        <begin position="38"/>
        <end position="61"/>
    </location>
</feature>
<keyword evidence="1" id="KW-1133">Transmembrane helix</keyword>
<dbReference type="Proteomes" id="UP000316292">
    <property type="component" value="Unassembled WGS sequence"/>
</dbReference>
<accession>A0A538SHS1</accession>
<evidence type="ECO:0000313" key="3">
    <source>
        <dbReference type="Proteomes" id="UP000316292"/>
    </source>
</evidence>
<comment type="caution">
    <text evidence="2">The sequence shown here is derived from an EMBL/GenBank/DDBJ whole genome shotgun (WGS) entry which is preliminary data.</text>
</comment>
<keyword evidence="1" id="KW-0812">Transmembrane</keyword>
<sequence length="81" mass="8899">MRSLISTWTAVLAVLVTVIVAALDTAGHTRGPLVALRAGIACVVIVFVGRLAGFVLMRTALRRHYEQRQTSQVQSRPRSQR</sequence>
<dbReference type="AlphaFoldDB" id="A0A538SHS1"/>
<proteinExistence type="predicted"/>
<evidence type="ECO:0000256" key="1">
    <source>
        <dbReference type="SAM" id="Phobius"/>
    </source>
</evidence>
<keyword evidence="1" id="KW-0472">Membrane</keyword>
<gene>
    <name evidence="2" type="ORF">E6K71_01385</name>
</gene>
<name>A0A538SHS1_UNCEI</name>
<organism evidence="2 3">
    <name type="scientific">Eiseniibacteriota bacterium</name>
    <dbReference type="NCBI Taxonomy" id="2212470"/>
    <lineage>
        <taxon>Bacteria</taxon>
        <taxon>Candidatus Eiseniibacteriota</taxon>
    </lineage>
</organism>
<protein>
    <submittedName>
        <fullName evidence="2">Uncharacterized protein</fullName>
    </submittedName>
</protein>
<dbReference type="EMBL" id="VBOR01000026">
    <property type="protein sequence ID" value="TMQ50915.1"/>
    <property type="molecule type" value="Genomic_DNA"/>
</dbReference>